<evidence type="ECO:0000313" key="4">
    <source>
        <dbReference type="Proteomes" id="UP001642483"/>
    </source>
</evidence>
<dbReference type="InterPro" id="IPR043541">
    <property type="entry name" value="SYT14/14L/16"/>
</dbReference>
<feature type="region of interest" description="Disordered" evidence="1">
    <location>
        <begin position="78"/>
        <end position="112"/>
    </location>
</feature>
<reference evidence="3 4" key="1">
    <citation type="submission" date="2024-02" db="EMBL/GenBank/DDBJ databases">
        <authorList>
            <person name="Daric V."/>
            <person name="Darras S."/>
        </authorList>
    </citation>
    <scope>NUCLEOTIDE SEQUENCE [LARGE SCALE GENOMIC DNA]</scope>
</reference>
<evidence type="ECO:0000259" key="2">
    <source>
        <dbReference type="PROSITE" id="PS50004"/>
    </source>
</evidence>
<dbReference type="Gene3D" id="2.60.40.150">
    <property type="entry name" value="C2 domain"/>
    <property type="match status" value="2"/>
</dbReference>
<keyword evidence="4" id="KW-1185">Reference proteome</keyword>
<feature type="domain" description="C2" evidence="2">
    <location>
        <begin position="349"/>
        <end position="484"/>
    </location>
</feature>
<dbReference type="EMBL" id="CAWYQH010000097">
    <property type="protein sequence ID" value="CAK8684170.1"/>
    <property type="molecule type" value="Genomic_DNA"/>
</dbReference>
<dbReference type="PANTHER" id="PTHR46129:SF2">
    <property type="entry name" value="SYNAPTOTAGMIN 14, ISOFORM D"/>
    <property type="match status" value="1"/>
</dbReference>
<dbReference type="InterPro" id="IPR000008">
    <property type="entry name" value="C2_dom"/>
</dbReference>
<dbReference type="Pfam" id="PF00168">
    <property type="entry name" value="C2"/>
    <property type="match status" value="2"/>
</dbReference>
<sequence length="489" mass="54783">MLKACFRSFRGCDSICETSYDPARKSLARSFDQEDSESSSDSEEEILLNMEKAAQRSNHGFLGDAQQQSRVFNQVEISASEQPSPTMSDRGQSLQTEVMLEQRSSDDQHQSEVDESLIVTYDQNIDLNDEQDSFQSSNLALDERNWAMVDTESEMSRDIPYSSFADEDDFQHDPSIPLPEAPEEEDVPMGVAPISACGTLDLGMQYLLSERKMLITVINAKDLPTKDRGGATIIQVRVVVLPAKKKRYKTKVQHVSSPHFGETFKMSSVSPEDLRGLGLRVRLYGIGKMRDRLIGEATVRFDELNIIADPQLTVTLQLEPRTNVNRGDPEMSTQAGEVSSMKRLAFGGSEPQILLSLSYNKMTGRLGVEVVKGSHFLDLSVGKPPDTHVKLVLLNSSLQEMAQSKTTVRRAQPNPVFKETFYFQVALFQLAEVSLMVSVYCNHTIKRKTMLGWISLGRNSSGEADEQHWVEMQEANGKAVNRWHTLIES</sequence>
<dbReference type="Proteomes" id="UP001642483">
    <property type="component" value="Unassembled WGS sequence"/>
</dbReference>
<dbReference type="PANTHER" id="PTHR46129">
    <property type="entry name" value="SYNAPTOTAGMIN 14, ISOFORM D"/>
    <property type="match status" value="1"/>
</dbReference>
<dbReference type="SUPFAM" id="SSF49562">
    <property type="entry name" value="C2 domain (Calcium/lipid-binding domain, CaLB)"/>
    <property type="match status" value="2"/>
</dbReference>
<dbReference type="CDD" id="cd08389">
    <property type="entry name" value="C2A_Synaptotagmin-14_16"/>
    <property type="match status" value="1"/>
</dbReference>
<comment type="caution">
    <text evidence="3">The sequence shown here is derived from an EMBL/GenBank/DDBJ whole genome shotgun (WGS) entry which is preliminary data.</text>
</comment>
<protein>
    <recommendedName>
        <fullName evidence="2">C2 domain-containing protein</fullName>
    </recommendedName>
</protein>
<evidence type="ECO:0000256" key="1">
    <source>
        <dbReference type="SAM" id="MobiDB-lite"/>
    </source>
</evidence>
<proteinExistence type="predicted"/>
<gene>
    <name evidence="3" type="ORF">CVLEPA_LOCUS15166</name>
</gene>
<dbReference type="InterPro" id="IPR035892">
    <property type="entry name" value="C2_domain_sf"/>
</dbReference>
<evidence type="ECO:0000313" key="3">
    <source>
        <dbReference type="EMBL" id="CAK8684170.1"/>
    </source>
</evidence>
<dbReference type="PROSITE" id="PS50004">
    <property type="entry name" value="C2"/>
    <property type="match status" value="2"/>
</dbReference>
<feature type="compositionally biased region" description="Basic and acidic residues" evidence="1">
    <location>
        <begin position="103"/>
        <end position="112"/>
    </location>
</feature>
<accession>A0ABP0FX45</accession>
<organism evidence="3 4">
    <name type="scientific">Clavelina lepadiformis</name>
    <name type="common">Light-bulb sea squirt</name>
    <name type="synonym">Ascidia lepadiformis</name>
    <dbReference type="NCBI Taxonomy" id="159417"/>
    <lineage>
        <taxon>Eukaryota</taxon>
        <taxon>Metazoa</taxon>
        <taxon>Chordata</taxon>
        <taxon>Tunicata</taxon>
        <taxon>Ascidiacea</taxon>
        <taxon>Aplousobranchia</taxon>
        <taxon>Clavelinidae</taxon>
        <taxon>Clavelina</taxon>
    </lineage>
</organism>
<feature type="compositionally biased region" description="Polar residues" evidence="1">
    <location>
        <begin position="78"/>
        <end position="96"/>
    </location>
</feature>
<dbReference type="SMART" id="SM00239">
    <property type="entry name" value="C2"/>
    <property type="match status" value="2"/>
</dbReference>
<feature type="domain" description="C2" evidence="2">
    <location>
        <begin position="196"/>
        <end position="316"/>
    </location>
</feature>
<dbReference type="CDD" id="cd08408">
    <property type="entry name" value="C2B_Synaptotagmin-14_16"/>
    <property type="match status" value="1"/>
</dbReference>
<name>A0ABP0FX45_CLALP</name>